<sequence>MEEMKTVPPLKIKNVRSLQSVHISDEEDPSSVGTGSTSENDSQLIIDEILEPIVIKDEPVMIDWDHNESVEQSAVPTAHRTARKRIRAPKPKEEDSIVVIDGDAMGSDDCEQGQYSKSASNRHSINSEDGFVLSGTQSSGTSGHSSKTNRRKSHHVPKQVGDVVFEEATILTVDDEDGQKSETGASAEDDSNRNLMKNIAMLKTCINYVLESQNCPPMSFKQNYESTAKMIEHYNQINTK</sequence>
<reference evidence="2" key="2">
    <citation type="journal article" date="2007" name="Science">
        <title>Genome sequence of Aedes aegypti, a major arbovirus vector.</title>
        <authorList>
            <person name="Nene V."/>
            <person name="Wortman J.R."/>
            <person name="Lawson D."/>
            <person name="Haas B."/>
            <person name="Kodira C."/>
            <person name="Tu Z.J."/>
            <person name="Loftus B."/>
            <person name="Xi Z."/>
            <person name="Megy K."/>
            <person name="Grabherr M."/>
            <person name="Ren Q."/>
            <person name="Zdobnov E.M."/>
            <person name="Lobo N.F."/>
            <person name="Campbell K.S."/>
            <person name="Brown S.E."/>
            <person name="Bonaldo M.F."/>
            <person name="Zhu J."/>
            <person name="Sinkins S.P."/>
            <person name="Hogenkamp D.G."/>
            <person name="Amedeo P."/>
            <person name="Arensburger P."/>
            <person name="Atkinson P.W."/>
            <person name="Bidwell S."/>
            <person name="Biedler J."/>
            <person name="Birney E."/>
            <person name="Bruggner R.V."/>
            <person name="Costas J."/>
            <person name="Coy M.R."/>
            <person name="Crabtree J."/>
            <person name="Crawford M."/>
            <person name="Debruyn B."/>
            <person name="Decaprio D."/>
            <person name="Eiglmeier K."/>
            <person name="Eisenstadt E."/>
            <person name="El-Dorry H."/>
            <person name="Gelbart W.M."/>
            <person name="Gomes S.L."/>
            <person name="Hammond M."/>
            <person name="Hannick L.I."/>
            <person name="Hogan J.R."/>
            <person name="Holmes M.H."/>
            <person name="Jaffe D."/>
            <person name="Johnston J.S."/>
            <person name="Kennedy R.C."/>
            <person name="Koo H."/>
            <person name="Kravitz S."/>
            <person name="Kriventseva E.V."/>
            <person name="Kulp D."/>
            <person name="Labutti K."/>
            <person name="Lee E."/>
            <person name="Li S."/>
            <person name="Lovin D.D."/>
            <person name="Mao C."/>
            <person name="Mauceli E."/>
            <person name="Menck C.F."/>
            <person name="Miller J.R."/>
            <person name="Montgomery P."/>
            <person name="Mori A."/>
            <person name="Nascimento A.L."/>
            <person name="Naveira H.F."/>
            <person name="Nusbaum C."/>
            <person name="O'leary S."/>
            <person name="Orvis J."/>
            <person name="Pertea M."/>
            <person name="Quesneville H."/>
            <person name="Reidenbach K.R."/>
            <person name="Rogers Y.H."/>
            <person name="Roth C.W."/>
            <person name="Schneider J.R."/>
            <person name="Schatz M."/>
            <person name="Shumway M."/>
            <person name="Stanke M."/>
            <person name="Stinson E.O."/>
            <person name="Tubio J.M."/>
            <person name="Vanzee J.P."/>
            <person name="Verjovski-Almeida S."/>
            <person name="Werner D."/>
            <person name="White O."/>
            <person name="Wyder S."/>
            <person name="Zeng Q."/>
            <person name="Zhao Q."/>
            <person name="Zhao Y."/>
            <person name="Hill C.A."/>
            <person name="Raikhel A.S."/>
            <person name="Soares M.B."/>
            <person name="Knudson D.L."/>
            <person name="Lee N.H."/>
            <person name="Galagan J."/>
            <person name="Salzberg S.L."/>
            <person name="Paulsen I.T."/>
            <person name="Dimopoulos G."/>
            <person name="Collins F.H."/>
            <person name="Birren B."/>
            <person name="Fraser-Liggett C.M."/>
            <person name="Severson D.W."/>
        </authorList>
    </citation>
    <scope>NUCLEOTIDE SEQUENCE [LARGE SCALE GENOMIC DNA]</scope>
    <source>
        <strain evidence="2">Liverpool</strain>
    </source>
</reference>
<feature type="compositionally biased region" description="Polar residues" evidence="1">
    <location>
        <begin position="113"/>
        <end position="124"/>
    </location>
</feature>
<name>J9EAF5_AEDAE</name>
<organism evidence="2 3">
    <name type="scientific">Aedes aegypti</name>
    <name type="common">Yellowfever mosquito</name>
    <name type="synonym">Culex aegypti</name>
    <dbReference type="NCBI Taxonomy" id="7159"/>
    <lineage>
        <taxon>Eukaryota</taxon>
        <taxon>Metazoa</taxon>
        <taxon>Ecdysozoa</taxon>
        <taxon>Arthropoda</taxon>
        <taxon>Hexapoda</taxon>
        <taxon>Insecta</taxon>
        <taxon>Pterygota</taxon>
        <taxon>Neoptera</taxon>
        <taxon>Endopterygota</taxon>
        <taxon>Diptera</taxon>
        <taxon>Nematocera</taxon>
        <taxon>Culicoidea</taxon>
        <taxon>Culicidae</taxon>
        <taxon>Culicinae</taxon>
        <taxon>Aedini</taxon>
        <taxon>Aedes</taxon>
        <taxon>Stegomyia</taxon>
    </lineage>
</organism>
<dbReference type="Proteomes" id="UP000682892">
    <property type="component" value="Unassembled WGS sequence"/>
</dbReference>
<evidence type="ECO:0000256" key="1">
    <source>
        <dbReference type="SAM" id="MobiDB-lite"/>
    </source>
</evidence>
<gene>
    <name evidence="2" type="ORF">AAEL801233</name>
    <name evidence="2" type="ORF">AaeL_AAEL009060</name>
</gene>
<dbReference type="PhylomeDB" id="J9EAF5"/>
<evidence type="ECO:0000313" key="3">
    <source>
        <dbReference type="Proteomes" id="UP000682892"/>
    </source>
</evidence>
<feature type="compositionally biased region" description="Polar residues" evidence="1">
    <location>
        <begin position="31"/>
        <end position="43"/>
    </location>
</feature>
<feature type="compositionally biased region" description="Basic residues" evidence="1">
    <location>
        <begin position="147"/>
        <end position="157"/>
    </location>
</feature>
<feature type="compositionally biased region" description="Basic residues" evidence="1">
    <location>
        <begin position="80"/>
        <end position="89"/>
    </location>
</feature>
<dbReference type="eggNOG" id="ENOG502T8UC">
    <property type="taxonomic scope" value="Eukaryota"/>
</dbReference>
<reference evidence="2" key="1">
    <citation type="submission" date="2005-10" db="EMBL/GenBank/DDBJ databases">
        <authorList>
            <person name="Loftus B.J."/>
            <person name="Nene V.M."/>
            <person name="Hannick L.I."/>
            <person name="Bidwell S."/>
            <person name="Haas B."/>
            <person name="Amedeo P."/>
            <person name="Orvis J."/>
            <person name="Wortman J.R."/>
            <person name="White O.R."/>
            <person name="Salzberg S."/>
            <person name="Shumway M."/>
            <person name="Koo H."/>
            <person name="Zhao Y."/>
            <person name="Holmes M."/>
            <person name="Miller J."/>
            <person name="Schatz M."/>
            <person name="Pop M."/>
            <person name="Pai G."/>
            <person name="Utterback T."/>
            <person name="Rogers Y.-H."/>
            <person name="Kravitz S."/>
            <person name="Fraser C.M."/>
        </authorList>
    </citation>
    <scope>NUCLEOTIDE SEQUENCE</scope>
    <source>
        <strain evidence="2">Liverpool</strain>
    </source>
</reference>
<protein>
    <submittedName>
        <fullName evidence="2">AAEL009060-PB</fullName>
    </submittedName>
</protein>
<dbReference type="PaxDb" id="7159-AAEL009060-PB"/>
<reference evidence="2" key="3">
    <citation type="submission" date="2012-09" db="EMBL/GenBank/DDBJ databases">
        <authorList>
            <consortium name="VectorBase"/>
        </authorList>
    </citation>
    <scope>NUCLEOTIDE SEQUENCE</scope>
    <source>
        <strain evidence="2">Liverpool</strain>
    </source>
</reference>
<accession>J9EAF5</accession>
<evidence type="ECO:0000313" key="2">
    <source>
        <dbReference type="EMBL" id="EJY57786.1"/>
    </source>
</evidence>
<dbReference type="AlphaFoldDB" id="J9EAF5"/>
<feature type="region of interest" description="Disordered" evidence="1">
    <location>
        <begin position="18"/>
        <end position="43"/>
    </location>
</feature>
<dbReference type="EMBL" id="CH477551">
    <property type="protein sequence ID" value="EJY57786.1"/>
    <property type="molecule type" value="Genomic_DNA"/>
</dbReference>
<proteinExistence type="predicted"/>
<feature type="compositionally biased region" description="Low complexity" evidence="1">
    <location>
        <begin position="134"/>
        <end position="146"/>
    </location>
</feature>
<feature type="region of interest" description="Disordered" evidence="1">
    <location>
        <begin position="72"/>
        <end position="158"/>
    </location>
</feature>